<dbReference type="AlphaFoldDB" id="A0A4Y2W6X2"/>
<evidence type="ECO:0000256" key="1">
    <source>
        <dbReference type="SAM" id="MobiDB-lite"/>
    </source>
</evidence>
<name>A0A4Y2W6X2_ARAVE</name>
<evidence type="ECO:0000313" key="2">
    <source>
        <dbReference type="EMBL" id="GBO31880.1"/>
    </source>
</evidence>
<organism evidence="2 3">
    <name type="scientific">Araneus ventricosus</name>
    <name type="common">Orbweaver spider</name>
    <name type="synonym">Epeira ventricosa</name>
    <dbReference type="NCBI Taxonomy" id="182803"/>
    <lineage>
        <taxon>Eukaryota</taxon>
        <taxon>Metazoa</taxon>
        <taxon>Ecdysozoa</taxon>
        <taxon>Arthropoda</taxon>
        <taxon>Chelicerata</taxon>
        <taxon>Arachnida</taxon>
        <taxon>Araneae</taxon>
        <taxon>Araneomorphae</taxon>
        <taxon>Entelegynae</taxon>
        <taxon>Araneoidea</taxon>
        <taxon>Araneidae</taxon>
        <taxon>Araneus</taxon>
    </lineage>
</organism>
<proteinExistence type="predicted"/>
<keyword evidence="3" id="KW-1185">Reference proteome</keyword>
<accession>A0A4Y2W6X2</accession>
<reference evidence="2 3" key="1">
    <citation type="journal article" date="2019" name="Sci. Rep.">
        <title>Orb-weaving spider Araneus ventricosus genome elucidates the spidroin gene catalogue.</title>
        <authorList>
            <person name="Kono N."/>
            <person name="Nakamura H."/>
            <person name="Ohtoshi R."/>
            <person name="Moran D.A.P."/>
            <person name="Shinohara A."/>
            <person name="Yoshida Y."/>
            <person name="Fujiwara M."/>
            <person name="Mori M."/>
            <person name="Tomita M."/>
            <person name="Arakawa K."/>
        </authorList>
    </citation>
    <scope>NUCLEOTIDE SEQUENCE [LARGE SCALE GENOMIC DNA]</scope>
</reference>
<sequence length="120" mass="13046">MISYRVTLISKSAFCFQVQFRDPEAPQPPHLPQRGGTTQPASAGQCPRATADAEPQRRLLGTQANHPDPAFGQAQQDTDTQTGRQIHRLSLPGDPQRRSRRKRSAAAAVVQSLAVHILGA</sequence>
<gene>
    <name evidence="2" type="ORF">AVEN_64658_1</name>
</gene>
<evidence type="ECO:0000313" key="3">
    <source>
        <dbReference type="Proteomes" id="UP000499080"/>
    </source>
</evidence>
<dbReference type="Proteomes" id="UP000499080">
    <property type="component" value="Unassembled WGS sequence"/>
</dbReference>
<dbReference type="EMBL" id="BGPR01055275">
    <property type="protein sequence ID" value="GBO31880.1"/>
    <property type="molecule type" value="Genomic_DNA"/>
</dbReference>
<protein>
    <submittedName>
        <fullName evidence="2">Uncharacterized protein</fullName>
    </submittedName>
</protein>
<comment type="caution">
    <text evidence="2">The sequence shown here is derived from an EMBL/GenBank/DDBJ whole genome shotgun (WGS) entry which is preliminary data.</text>
</comment>
<feature type="region of interest" description="Disordered" evidence="1">
    <location>
        <begin position="20"/>
        <end position="105"/>
    </location>
</feature>